<dbReference type="InParanoid" id="A0A6M4H9F6"/>
<evidence type="ECO:0000256" key="3">
    <source>
        <dbReference type="ARBA" id="ARBA00022448"/>
    </source>
</evidence>
<evidence type="ECO:0000259" key="9">
    <source>
        <dbReference type="PROSITE" id="PS50928"/>
    </source>
</evidence>
<keyword evidence="4" id="KW-1003">Cell membrane</keyword>
<dbReference type="CDD" id="cd06261">
    <property type="entry name" value="TM_PBP2"/>
    <property type="match status" value="1"/>
</dbReference>
<gene>
    <name evidence="10" type="primary">yecS</name>
    <name evidence="10" type="ORF">DSM104440_02718</name>
</gene>
<dbReference type="PANTHER" id="PTHR30614:SF34">
    <property type="entry name" value="BLR6398 PROTEIN"/>
    <property type="match status" value="1"/>
</dbReference>
<evidence type="ECO:0000256" key="4">
    <source>
        <dbReference type="ARBA" id="ARBA00022475"/>
    </source>
</evidence>
<keyword evidence="7 8" id="KW-0472">Membrane</keyword>
<dbReference type="NCBIfam" id="TIGR01726">
    <property type="entry name" value="HEQRo_perm_3TM"/>
    <property type="match status" value="1"/>
</dbReference>
<evidence type="ECO:0000256" key="8">
    <source>
        <dbReference type="RuleBase" id="RU363032"/>
    </source>
</evidence>
<keyword evidence="3 8" id="KW-0813">Transport</keyword>
<dbReference type="InterPro" id="IPR043429">
    <property type="entry name" value="ArtM/GltK/GlnP/TcyL/YhdX-like"/>
</dbReference>
<evidence type="ECO:0000256" key="2">
    <source>
        <dbReference type="ARBA" id="ARBA00010072"/>
    </source>
</evidence>
<dbReference type="PANTHER" id="PTHR30614">
    <property type="entry name" value="MEMBRANE COMPONENT OF AMINO ACID ABC TRANSPORTER"/>
    <property type="match status" value="1"/>
</dbReference>
<dbReference type="Proteomes" id="UP000503096">
    <property type="component" value="Chromosome"/>
</dbReference>
<keyword evidence="6 8" id="KW-1133">Transmembrane helix</keyword>
<comment type="similarity">
    <text evidence="2">Belongs to the binding-protein-dependent transport system permease family. HisMQ subfamily.</text>
</comment>
<feature type="transmembrane region" description="Helical" evidence="8">
    <location>
        <begin position="85"/>
        <end position="105"/>
    </location>
</feature>
<dbReference type="GO" id="GO:0022857">
    <property type="term" value="F:transmembrane transporter activity"/>
    <property type="evidence" value="ECO:0007669"/>
    <property type="project" value="InterPro"/>
</dbReference>
<protein>
    <submittedName>
        <fullName evidence="10">L-cystine transport system permease protein YecS</fullName>
    </submittedName>
</protein>
<reference evidence="10 11" key="1">
    <citation type="submission" date="2020-04" db="EMBL/GenBank/DDBJ databases">
        <title>Usitatibacter rugosus gen. nov., sp. nov. and Usitatibacter palustris sp. nov., novel members of Usitatibacteraceae fam. nov. within the order Nitrosomonadales isolated from soil.</title>
        <authorList>
            <person name="Huber K.J."/>
            <person name="Neumann-Schaal M."/>
            <person name="Geppert A."/>
            <person name="Luckner M."/>
            <person name="Wanner G."/>
            <person name="Overmann J."/>
        </authorList>
    </citation>
    <scope>NUCLEOTIDE SEQUENCE [LARGE SCALE GENOMIC DNA]</scope>
    <source>
        <strain evidence="10 11">Swamp67</strain>
    </source>
</reference>
<dbReference type="FunCoup" id="A0A6M4H9F6">
    <property type="interactions" value="177"/>
</dbReference>
<dbReference type="KEGG" id="upl:DSM104440_02718"/>
<dbReference type="AlphaFoldDB" id="A0A6M4H9F6"/>
<dbReference type="InterPro" id="IPR010065">
    <property type="entry name" value="AA_ABC_transptr_permease_3TM"/>
</dbReference>
<dbReference type="PROSITE" id="PS50928">
    <property type="entry name" value="ABC_TM1"/>
    <property type="match status" value="1"/>
</dbReference>
<dbReference type="GO" id="GO:0006865">
    <property type="term" value="P:amino acid transport"/>
    <property type="evidence" value="ECO:0007669"/>
    <property type="project" value="TreeGrafter"/>
</dbReference>
<dbReference type="Pfam" id="PF00528">
    <property type="entry name" value="BPD_transp_1"/>
    <property type="match status" value="1"/>
</dbReference>
<evidence type="ECO:0000256" key="5">
    <source>
        <dbReference type="ARBA" id="ARBA00022692"/>
    </source>
</evidence>
<feature type="transmembrane region" description="Helical" evidence="8">
    <location>
        <begin position="184"/>
        <end position="204"/>
    </location>
</feature>
<dbReference type="Gene3D" id="1.10.3720.10">
    <property type="entry name" value="MetI-like"/>
    <property type="match status" value="1"/>
</dbReference>
<dbReference type="EMBL" id="CP053073">
    <property type="protein sequence ID" value="QJR15892.1"/>
    <property type="molecule type" value="Genomic_DNA"/>
</dbReference>
<evidence type="ECO:0000256" key="1">
    <source>
        <dbReference type="ARBA" id="ARBA00004429"/>
    </source>
</evidence>
<sequence length="218" mass="23857">MTEFTLWDIARNLLLAARWTIALSLTAFVLGGLVGLAVLFARVSKSKGLRYGAIGFIELFQGTPLLMQLFLAFFGLSLLGLQTSSWFAAALALTLWSAAFLAEIWRGCVESIARGQWEASSSLAMGYFQQMRYVILPQALRIAVAPTVGFSVQVVKGTALASIIGFVELSKASTMITNATFKPFTVYAVTALFYFALCWPLSAWSQRLERKLGGSHLH</sequence>
<evidence type="ECO:0000256" key="6">
    <source>
        <dbReference type="ARBA" id="ARBA00022989"/>
    </source>
</evidence>
<evidence type="ECO:0000313" key="11">
    <source>
        <dbReference type="Proteomes" id="UP000503096"/>
    </source>
</evidence>
<evidence type="ECO:0000313" key="10">
    <source>
        <dbReference type="EMBL" id="QJR15892.1"/>
    </source>
</evidence>
<dbReference type="InterPro" id="IPR035906">
    <property type="entry name" value="MetI-like_sf"/>
</dbReference>
<name>A0A6M4H9F6_9PROT</name>
<dbReference type="SUPFAM" id="SSF161098">
    <property type="entry name" value="MetI-like"/>
    <property type="match status" value="1"/>
</dbReference>
<accession>A0A6M4H9F6</accession>
<feature type="transmembrane region" description="Helical" evidence="8">
    <location>
        <begin position="53"/>
        <end position="79"/>
    </location>
</feature>
<feature type="transmembrane region" description="Helical" evidence="8">
    <location>
        <begin position="139"/>
        <end position="164"/>
    </location>
</feature>
<proteinExistence type="inferred from homology"/>
<dbReference type="RefSeq" id="WP_171163569.1">
    <property type="nucleotide sequence ID" value="NZ_CP053073.1"/>
</dbReference>
<feature type="transmembrane region" description="Helical" evidence="8">
    <location>
        <begin position="20"/>
        <end position="41"/>
    </location>
</feature>
<organism evidence="10 11">
    <name type="scientific">Usitatibacter palustris</name>
    <dbReference type="NCBI Taxonomy" id="2732487"/>
    <lineage>
        <taxon>Bacteria</taxon>
        <taxon>Pseudomonadati</taxon>
        <taxon>Pseudomonadota</taxon>
        <taxon>Betaproteobacteria</taxon>
        <taxon>Nitrosomonadales</taxon>
        <taxon>Usitatibacteraceae</taxon>
        <taxon>Usitatibacter</taxon>
    </lineage>
</organism>
<keyword evidence="5 8" id="KW-0812">Transmembrane</keyword>
<feature type="domain" description="ABC transmembrane type-1" evidence="9">
    <location>
        <begin position="17"/>
        <end position="205"/>
    </location>
</feature>
<evidence type="ECO:0000256" key="7">
    <source>
        <dbReference type="ARBA" id="ARBA00023136"/>
    </source>
</evidence>
<comment type="subcellular location">
    <subcellularLocation>
        <location evidence="1">Cell inner membrane</location>
        <topology evidence="1">Multi-pass membrane protein</topology>
    </subcellularLocation>
    <subcellularLocation>
        <location evidence="8">Cell membrane</location>
        <topology evidence="8">Multi-pass membrane protein</topology>
    </subcellularLocation>
</comment>
<keyword evidence="11" id="KW-1185">Reference proteome</keyword>
<dbReference type="InterPro" id="IPR000515">
    <property type="entry name" value="MetI-like"/>
</dbReference>
<dbReference type="GO" id="GO:0043190">
    <property type="term" value="C:ATP-binding cassette (ABC) transporter complex"/>
    <property type="evidence" value="ECO:0007669"/>
    <property type="project" value="InterPro"/>
</dbReference>